<dbReference type="Pfam" id="PF00197">
    <property type="entry name" value="Kunitz_legume"/>
    <property type="match status" value="2"/>
</dbReference>
<dbReference type="Proteomes" id="UP001341840">
    <property type="component" value="Unassembled WGS sequence"/>
</dbReference>
<dbReference type="InterPro" id="IPR002160">
    <property type="entry name" value="Prot_inh_Kunz-lg"/>
</dbReference>
<dbReference type="PROSITE" id="PS00283">
    <property type="entry name" value="SOYBEAN_KUNITZ"/>
    <property type="match status" value="1"/>
</dbReference>
<evidence type="ECO:0000313" key="5">
    <source>
        <dbReference type="Proteomes" id="UP001341840"/>
    </source>
</evidence>
<dbReference type="Gene3D" id="2.80.10.50">
    <property type="match status" value="2"/>
</dbReference>
<dbReference type="InterPro" id="IPR011065">
    <property type="entry name" value="Kunitz_inhibitor_STI-like_sf"/>
</dbReference>
<sequence length="426" mass="46903">MVMMKLVARISICIWLLLAILPPITESSNDSNPAVLDTDGNPIQSDAEYYVRPAITDVGGYLALIDRYGNGSCPLYVGQPNVVVDNKISIKFTPFIEGETLIRENRDFKAVFQALTTCVQSTAWKVGDVDQETGRRLIVTGDDEGIGGYFRIEKGNLGIYNFAWCPLDVCPNCRLNCSPVGAFIIDENRNRLLALDGNTLPVQFEKANDLIVSFAIYIGLLVTILSSIEPSSSSSDANSAVLDTQGNIIQNGVEYYVYVNRPAITDDFGGYLTLIDRVCNNGSCPLFIGQQSVVGDSKISIKFTPFIEGESVVRENSDFKAISKALTLCVWSTPWKVGDQESRKRLIVACDDDDQGLLEGFFRIEKGNLGIYHFVWCPLEVCPNCKLNCSYVGYLIDENGNRLLALDDNNSSTLPLIFEKANVVSS</sequence>
<proteinExistence type="inferred from homology"/>
<organism evidence="4 5">
    <name type="scientific">Stylosanthes scabra</name>
    <dbReference type="NCBI Taxonomy" id="79078"/>
    <lineage>
        <taxon>Eukaryota</taxon>
        <taxon>Viridiplantae</taxon>
        <taxon>Streptophyta</taxon>
        <taxon>Embryophyta</taxon>
        <taxon>Tracheophyta</taxon>
        <taxon>Spermatophyta</taxon>
        <taxon>Magnoliopsida</taxon>
        <taxon>eudicotyledons</taxon>
        <taxon>Gunneridae</taxon>
        <taxon>Pentapetalae</taxon>
        <taxon>rosids</taxon>
        <taxon>fabids</taxon>
        <taxon>Fabales</taxon>
        <taxon>Fabaceae</taxon>
        <taxon>Papilionoideae</taxon>
        <taxon>50 kb inversion clade</taxon>
        <taxon>dalbergioids sensu lato</taxon>
        <taxon>Dalbergieae</taxon>
        <taxon>Pterocarpus clade</taxon>
        <taxon>Stylosanthes</taxon>
    </lineage>
</organism>
<feature type="chain" id="PRO_5046158996" evidence="3">
    <location>
        <begin position="28"/>
        <end position="426"/>
    </location>
</feature>
<protein>
    <submittedName>
        <fullName evidence="4">Uncharacterized protein</fullName>
    </submittedName>
</protein>
<comment type="caution">
    <text evidence="4">The sequence shown here is derived from an EMBL/GenBank/DDBJ whole genome shotgun (WGS) entry which is preliminary data.</text>
</comment>
<dbReference type="CDD" id="cd23367">
    <property type="entry name" value="beta-trefoil_STI_KPI104-like"/>
    <property type="match status" value="1"/>
</dbReference>
<comment type="similarity">
    <text evidence="1">Belongs to the protease inhibitor I3 (leguminous Kunitz-type inhibitor) family.</text>
</comment>
<dbReference type="PANTHER" id="PTHR33107">
    <property type="entry name" value="KUNITZ TRYPSIN INHIBITOR 2"/>
    <property type="match status" value="1"/>
</dbReference>
<evidence type="ECO:0000256" key="3">
    <source>
        <dbReference type="SAM" id="SignalP"/>
    </source>
</evidence>
<gene>
    <name evidence="4" type="ORF">PIB30_055179</name>
</gene>
<accession>A0ABU6WJ02</accession>
<evidence type="ECO:0000313" key="4">
    <source>
        <dbReference type="EMBL" id="MED6185247.1"/>
    </source>
</evidence>
<reference evidence="4 5" key="1">
    <citation type="journal article" date="2023" name="Plants (Basel)">
        <title>Bridging the Gap: Combining Genomics and Transcriptomics Approaches to Understand Stylosanthes scabra, an Orphan Legume from the Brazilian Caatinga.</title>
        <authorList>
            <person name="Ferreira-Neto J.R.C."/>
            <person name="da Silva M.D."/>
            <person name="Binneck E."/>
            <person name="de Melo N.F."/>
            <person name="da Silva R.H."/>
            <person name="de Melo A.L.T.M."/>
            <person name="Pandolfi V."/>
            <person name="Bustamante F.O."/>
            <person name="Brasileiro-Vidal A.C."/>
            <person name="Benko-Iseppon A.M."/>
        </authorList>
    </citation>
    <scope>NUCLEOTIDE SEQUENCE [LARGE SCALE GENOMIC DNA]</scope>
    <source>
        <tissue evidence="4">Leaves</tissue>
    </source>
</reference>
<dbReference type="EMBL" id="JASCZI010181670">
    <property type="protein sequence ID" value="MED6185247.1"/>
    <property type="molecule type" value="Genomic_DNA"/>
</dbReference>
<dbReference type="SUPFAM" id="SSF50386">
    <property type="entry name" value="STI-like"/>
    <property type="match status" value="2"/>
</dbReference>
<keyword evidence="2" id="KW-1015">Disulfide bond</keyword>
<name>A0ABU6WJ02_9FABA</name>
<dbReference type="SMART" id="SM00452">
    <property type="entry name" value="STI"/>
    <property type="match status" value="2"/>
</dbReference>
<evidence type="ECO:0000256" key="1">
    <source>
        <dbReference type="ARBA" id="ARBA00005440"/>
    </source>
</evidence>
<keyword evidence="3" id="KW-0732">Signal</keyword>
<dbReference type="PRINTS" id="PR00291">
    <property type="entry name" value="KUNITZINHBTR"/>
</dbReference>
<keyword evidence="5" id="KW-1185">Reference proteome</keyword>
<feature type="signal peptide" evidence="3">
    <location>
        <begin position="1"/>
        <end position="27"/>
    </location>
</feature>
<dbReference type="PANTHER" id="PTHR33107:SF81">
    <property type="entry name" value="TRYPSIN INHIBITOR A"/>
    <property type="match status" value="1"/>
</dbReference>
<evidence type="ECO:0000256" key="2">
    <source>
        <dbReference type="ARBA" id="ARBA00023157"/>
    </source>
</evidence>